<dbReference type="Pfam" id="PF16403">
    <property type="entry name" value="Bact_surface_Ig-like"/>
    <property type="match status" value="1"/>
</dbReference>
<proteinExistence type="predicted"/>
<dbReference type="EMBL" id="SMMX01000004">
    <property type="protein sequence ID" value="TDA22326.1"/>
    <property type="molecule type" value="Genomic_DNA"/>
</dbReference>
<feature type="compositionally biased region" description="Basic and acidic residues" evidence="1">
    <location>
        <begin position="1003"/>
        <end position="1025"/>
    </location>
</feature>
<dbReference type="Proteomes" id="UP000295710">
    <property type="component" value="Unassembled WGS sequence"/>
</dbReference>
<dbReference type="PANTHER" id="PTHR45661:SF3">
    <property type="entry name" value="IG-LIKE DOMAIN-CONTAINING PROTEIN"/>
    <property type="match status" value="1"/>
</dbReference>
<dbReference type="InterPro" id="IPR026906">
    <property type="entry name" value="LRR_5"/>
</dbReference>
<evidence type="ECO:0000313" key="6">
    <source>
        <dbReference type="Proteomes" id="UP000295710"/>
    </source>
</evidence>
<accession>A0A4R4FHN3</accession>
<evidence type="ECO:0000313" key="5">
    <source>
        <dbReference type="EMBL" id="TDA22326.1"/>
    </source>
</evidence>
<keyword evidence="2" id="KW-0472">Membrane</keyword>
<evidence type="ECO:0000259" key="4">
    <source>
        <dbReference type="Pfam" id="PF16403"/>
    </source>
</evidence>
<feature type="region of interest" description="Disordered" evidence="1">
    <location>
        <begin position="44"/>
        <end position="75"/>
    </location>
</feature>
<dbReference type="InterPro" id="IPR042229">
    <property type="entry name" value="Listeria/Bacterioides_rpt_sf"/>
</dbReference>
<dbReference type="Pfam" id="PF13306">
    <property type="entry name" value="LRR_5"/>
    <property type="match status" value="1"/>
</dbReference>
<dbReference type="NCBIfam" id="TIGR01167">
    <property type="entry name" value="LPXTG_anchor"/>
    <property type="match status" value="1"/>
</dbReference>
<gene>
    <name evidence="5" type="ORF">E1963_06065</name>
</gene>
<evidence type="ECO:0000256" key="2">
    <source>
        <dbReference type="SAM" id="Phobius"/>
    </source>
</evidence>
<feature type="domain" description="Pesticidal crystal protein Cry22Aa Ig-like" evidence="4">
    <location>
        <begin position="932"/>
        <end position="998"/>
    </location>
</feature>
<reference evidence="5 6" key="1">
    <citation type="journal article" date="2016" name="Nat. Microbiol.">
        <title>The Mouse Intestinal Bacterial Collection (miBC) provides host-specific insight into cultured diversity and functional potential of the gut microbiota.</title>
        <authorList>
            <person name="Lagkouvardos I."/>
            <person name="Pukall R."/>
            <person name="Abt B."/>
            <person name="Foesel B.U."/>
            <person name="Meier-Kolthoff J.P."/>
            <person name="Kumar N."/>
            <person name="Bresciani A."/>
            <person name="Martinez I."/>
            <person name="Just S."/>
            <person name="Ziegler C."/>
            <person name="Brugiroux S."/>
            <person name="Garzetti D."/>
            <person name="Wenning M."/>
            <person name="Bui T.P."/>
            <person name="Wang J."/>
            <person name="Hugenholtz F."/>
            <person name="Plugge C.M."/>
            <person name="Peterson D.A."/>
            <person name="Hornef M.W."/>
            <person name="Baines J.F."/>
            <person name="Smidt H."/>
            <person name="Walter J."/>
            <person name="Kristiansen K."/>
            <person name="Nielsen H.B."/>
            <person name="Haller D."/>
            <person name="Overmann J."/>
            <person name="Stecher B."/>
            <person name="Clavel T."/>
        </authorList>
    </citation>
    <scope>NUCLEOTIDE SEQUENCE [LARGE SCALE GENOMIC DNA]</scope>
    <source>
        <strain evidence="5 6">DSM 28560</strain>
    </source>
</reference>
<evidence type="ECO:0000256" key="3">
    <source>
        <dbReference type="SAM" id="SignalP"/>
    </source>
</evidence>
<dbReference type="Gene3D" id="2.60.40.10">
    <property type="entry name" value="Immunoglobulins"/>
    <property type="match status" value="1"/>
</dbReference>
<name>A0A4R4FHN3_9FIRM</name>
<sequence>MKQKLKRILACVLVLCMGFGVQSNLVWAQENDDVIVQENVTDYTSNMTDDTDTTDDTTGATTDDTKNTDTTGEDDVITKTESGSVIMNRSIAETEPEAEITPQSSDTMSGNCGPYSINGYTNTVTWRLDSSTSSENMYTLIISGSGPMGDAYTGYPDNIKSGAPEWDAYSNQIEKVVIENGVTSVGAKFFKNYKNLKLVSLPSSLLRIGKDSFYGSAITSINLPENLETIEEQAFYNSSLSGSLSVPSRVTSIPTYAFGKTSIEEVVFKGAITEIGTSAFQECKSLKEIQLPNTITTIGAQAFMNCNDLTKIALPDNSNFIKINKDTFKNCSKLSSLFIPDSVIQIENSAFEGCSSLEKVILPNQLTTFGSKAFYGASSLVAAYIPSSVKNIPQGINANNQIFKGMSSNSVIYLGNKSLIALMLQNSGNLDSTSNGFDTTKTALAVTNGGTFADDTVFEQGKLAVPSKSGSIFKGWYTKDGTNNDWGDKVTMPTTGETYYAKWIELKTDDVSMEYGSTKALPTIADVTLSNWESSDRTIVSIEGKKLKANKVGKTTITATATDDHGSTGTLTVNIEVTPMSIIYGSPDKTEDGRPYIVYSLNEDGTAPKISDILGFYPVKEKHGESGYEADISKPKITLNPSMGANGDVEYTYVNDVSNNKITTDTLPTHPTVDENGNPHSIRVEMKLKNPNYRFTTIGTNWQQGDTITLFVTCYEEGMNEVDMYLEGESEPLKIFEEQVYEYTGQGVVPTTKDLTTLYTKGKNTSNTITKFTVHFHAVAEDTKFAGSHLEQVTNNQLTKEALEKIAPKELGVYSFVINGYNKDTKTYSYVSRRYSIVKGKPTGNPVFDVIESGKSLSEVQLSGTMKNKIGETVAGTFTWEDGNQTVELGKAYKWTFTPDDTNHYEVVNGESIVCPIPMEELNAIPTINASNKTLTVGDTFNPLEGVTASDKEDGDLTKVIEVLENNVDTSKASVYEVTYKVTDSKGASSTKTITVTVKAKDTQKPTIDDNKKPSATDTDRKPASTDKQTTSNSPKTGDSTNMTTWLALMFVSLGLLAGVFTVRKSRKSR</sequence>
<feature type="transmembrane region" description="Helical" evidence="2">
    <location>
        <begin position="1043"/>
        <end position="1063"/>
    </location>
</feature>
<keyword evidence="2" id="KW-0812">Transmembrane</keyword>
<dbReference type="InterPro" id="IPR032179">
    <property type="entry name" value="Cry22Aa_Ig-like"/>
</dbReference>
<dbReference type="Gene3D" id="3.80.10.10">
    <property type="entry name" value="Ribonuclease Inhibitor"/>
    <property type="match status" value="1"/>
</dbReference>
<feature type="chain" id="PRO_5021034106" evidence="3">
    <location>
        <begin position="29"/>
        <end position="1070"/>
    </location>
</feature>
<dbReference type="RefSeq" id="WP_132276311.1">
    <property type="nucleotide sequence ID" value="NZ_SMMX01000004.1"/>
</dbReference>
<organism evidence="5 6">
    <name type="scientific">Extibacter muris</name>
    <dbReference type="NCBI Taxonomy" id="1796622"/>
    <lineage>
        <taxon>Bacteria</taxon>
        <taxon>Bacillati</taxon>
        <taxon>Bacillota</taxon>
        <taxon>Clostridia</taxon>
        <taxon>Lachnospirales</taxon>
        <taxon>Lachnospiraceae</taxon>
        <taxon>Extibacter</taxon>
    </lineage>
</organism>
<keyword evidence="6" id="KW-1185">Reference proteome</keyword>
<dbReference type="InterPro" id="IPR032675">
    <property type="entry name" value="LRR_dom_sf"/>
</dbReference>
<comment type="caution">
    <text evidence="5">The sequence shown here is derived from an EMBL/GenBank/DDBJ whole genome shotgun (WGS) entry which is preliminary data.</text>
</comment>
<protein>
    <submittedName>
        <fullName evidence="5">DUF5011 domain-containing protein</fullName>
    </submittedName>
</protein>
<dbReference type="SUPFAM" id="SSF49373">
    <property type="entry name" value="Invasin/intimin cell-adhesion fragments"/>
    <property type="match status" value="1"/>
</dbReference>
<evidence type="ECO:0000256" key="1">
    <source>
        <dbReference type="SAM" id="MobiDB-lite"/>
    </source>
</evidence>
<dbReference type="Gene3D" id="2.60.40.4270">
    <property type="entry name" value="Listeria-Bacteroides repeat domain"/>
    <property type="match status" value="1"/>
</dbReference>
<dbReference type="InterPro" id="IPR013783">
    <property type="entry name" value="Ig-like_fold"/>
</dbReference>
<feature type="region of interest" description="Disordered" evidence="1">
    <location>
        <begin position="1003"/>
        <end position="1040"/>
    </location>
</feature>
<dbReference type="InterPro" id="IPR008964">
    <property type="entry name" value="Invasin/intimin_cell_adhesion"/>
</dbReference>
<dbReference type="PANTHER" id="PTHR45661">
    <property type="entry name" value="SURFACE ANTIGEN"/>
    <property type="match status" value="1"/>
</dbReference>
<dbReference type="AlphaFoldDB" id="A0A4R4FHN3"/>
<feature type="compositionally biased region" description="Polar residues" evidence="1">
    <location>
        <begin position="1026"/>
        <end position="1040"/>
    </location>
</feature>
<dbReference type="Gene3D" id="2.60.40.1080">
    <property type="match status" value="1"/>
</dbReference>
<feature type="signal peptide" evidence="3">
    <location>
        <begin position="1"/>
        <end position="28"/>
    </location>
</feature>
<dbReference type="InterPro" id="IPR053139">
    <property type="entry name" value="Surface_bspA-like"/>
</dbReference>
<keyword evidence="2" id="KW-1133">Transmembrane helix</keyword>
<dbReference type="SUPFAM" id="SSF52058">
    <property type="entry name" value="L domain-like"/>
    <property type="match status" value="1"/>
</dbReference>
<keyword evidence="3" id="KW-0732">Signal</keyword>